<sequence>MLPQSTLSKLLKLLPKAIGWFWQMHPVLSGPARFSKNHPINRKGKQELDFLFPFRMKLIVRKLTLSDTL</sequence>
<dbReference type="AlphaFoldDB" id="A0A0P0CFS1"/>
<gene>
    <name evidence="1" type="ORF">DC20_01190</name>
</gene>
<reference evidence="1 2" key="1">
    <citation type="submission" date="2015-08" db="EMBL/GenBank/DDBJ databases">
        <title>Complete genome sequence of Rufibacter tibetensis strain 1351t, a radiation-resistant bacterium from tibet plateau.</title>
        <authorList>
            <person name="Dai J."/>
        </authorList>
    </citation>
    <scope>NUCLEOTIDE SEQUENCE [LARGE SCALE GENOMIC DNA]</scope>
    <source>
        <strain evidence="1 2">1351</strain>
    </source>
</reference>
<proteinExistence type="predicted"/>
<accession>A0A0P0CFS1</accession>
<protein>
    <submittedName>
        <fullName evidence="1">Uncharacterized protein</fullName>
    </submittedName>
</protein>
<dbReference type="STRING" id="512763.DC20_01190"/>
<dbReference type="Proteomes" id="UP000061382">
    <property type="component" value="Chromosome"/>
</dbReference>
<organism evidence="1 2">
    <name type="scientific">Rufibacter tibetensis</name>
    <dbReference type="NCBI Taxonomy" id="512763"/>
    <lineage>
        <taxon>Bacteria</taxon>
        <taxon>Pseudomonadati</taxon>
        <taxon>Bacteroidota</taxon>
        <taxon>Cytophagia</taxon>
        <taxon>Cytophagales</taxon>
        <taxon>Hymenobacteraceae</taxon>
        <taxon>Rufibacter</taxon>
    </lineage>
</organism>
<name>A0A0P0CFS1_9BACT</name>
<keyword evidence="2" id="KW-1185">Reference proteome</keyword>
<dbReference type="EMBL" id="CP012643">
    <property type="protein sequence ID" value="ALI97842.1"/>
    <property type="molecule type" value="Genomic_DNA"/>
</dbReference>
<dbReference type="KEGG" id="rti:DC20_01190"/>
<evidence type="ECO:0000313" key="2">
    <source>
        <dbReference type="Proteomes" id="UP000061382"/>
    </source>
</evidence>
<evidence type="ECO:0000313" key="1">
    <source>
        <dbReference type="EMBL" id="ALI97842.1"/>
    </source>
</evidence>